<dbReference type="GO" id="GO:0003723">
    <property type="term" value="F:RNA binding"/>
    <property type="evidence" value="ECO:0007669"/>
    <property type="project" value="UniProtKB-KW"/>
</dbReference>
<feature type="non-terminal residue" evidence="3">
    <location>
        <position position="1"/>
    </location>
</feature>
<dbReference type="GO" id="GO:0005829">
    <property type="term" value="C:cytosol"/>
    <property type="evidence" value="ECO:0007669"/>
    <property type="project" value="TreeGrafter"/>
</dbReference>
<dbReference type="PATRIC" id="fig|1618634.3.peg.62"/>
<protein>
    <submittedName>
        <fullName evidence="3">SsrA-binding protein</fullName>
    </submittedName>
</protein>
<dbReference type="InterPro" id="IPR000037">
    <property type="entry name" value="SsrA-bd_prot"/>
</dbReference>
<dbReference type="Pfam" id="PF01668">
    <property type="entry name" value="SmpB"/>
    <property type="match status" value="1"/>
</dbReference>
<proteinExistence type="predicted"/>
<gene>
    <name evidence="3" type="ORF">UT42_C0004G0014</name>
</gene>
<dbReference type="PANTHER" id="PTHR30308:SF2">
    <property type="entry name" value="SSRA-BINDING PROTEIN"/>
    <property type="match status" value="1"/>
</dbReference>
<name>A0A0G0NIL1_9BACT</name>
<sequence length="46" mass="5474">PLKIYTKNGLIKLEIALAKGKKLHDKREALKRKDIEREVQRSLKFR</sequence>
<organism evidence="3 4">
    <name type="scientific">Candidatus Falkowbacteria bacterium GW2011_GWA2_39_24</name>
    <dbReference type="NCBI Taxonomy" id="1618634"/>
    <lineage>
        <taxon>Bacteria</taxon>
        <taxon>Candidatus Falkowiibacteriota</taxon>
    </lineage>
</organism>
<dbReference type="EMBL" id="LBWS01000004">
    <property type="protein sequence ID" value="KKR15343.1"/>
    <property type="molecule type" value="Genomic_DNA"/>
</dbReference>
<dbReference type="InterPro" id="IPR023620">
    <property type="entry name" value="SmpB"/>
</dbReference>
<evidence type="ECO:0000256" key="1">
    <source>
        <dbReference type="ARBA" id="ARBA00022490"/>
    </source>
</evidence>
<comment type="caution">
    <text evidence="3">The sequence shown here is derived from an EMBL/GenBank/DDBJ whole genome shotgun (WGS) entry which is preliminary data.</text>
</comment>
<dbReference type="Gene3D" id="2.40.280.10">
    <property type="match status" value="1"/>
</dbReference>
<reference evidence="3 4" key="1">
    <citation type="journal article" date="2015" name="Nature">
        <title>rRNA introns, odd ribosomes, and small enigmatic genomes across a large radiation of phyla.</title>
        <authorList>
            <person name="Brown C.T."/>
            <person name="Hug L.A."/>
            <person name="Thomas B.C."/>
            <person name="Sharon I."/>
            <person name="Castelle C.J."/>
            <person name="Singh A."/>
            <person name="Wilkins M.J."/>
            <person name="Williams K.H."/>
            <person name="Banfield J.F."/>
        </authorList>
    </citation>
    <scope>NUCLEOTIDE SEQUENCE [LARGE SCALE GENOMIC DNA]</scope>
</reference>
<dbReference type="SUPFAM" id="SSF74982">
    <property type="entry name" value="Small protein B (SmpB)"/>
    <property type="match status" value="1"/>
</dbReference>
<dbReference type="Proteomes" id="UP000034048">
    <property type="component" value="Unassembled WGS sequence"/>
</dbReference>
<keyword evidence="1" id="KW-0963">Cytoplasm</keyword>
<accession>A0A0G0NIL1</accession>
<dbReference type="AlphaFoldDB" id="A0A0G0NIL1"/>
<keyword evidence="2" id="KW-0694">RNA-binding</keyword>
<evidence type="ECO:0000256" key="2">
    <source>
        <dbReference type="ARBA" id="ARBA00022884"/>
    </source>
</evidence>
<evidence type="ECO:0000313" key="4">
    <source>
        <dbReference type="Proteomes" id="UP000034048"/>
    </source>
</evidence>
<evidence type="ECO:0000313" key="3">
    <source>
        <dbReference type="EMBL" id="KKR15343.1"/>
    </source>
</evidence>
<dbReference type="PANTHER" id="PTHR30308">
    <property type="entry name" value="TMRNA-BINDING COMPONENT OF TRANS-TRANSLATION TAGGING COMPLEX"/>
    <property type="match status" value="1"/>
</dbReference>
<dbReference type="GO" id="GO:0070930">
    <property type="term" value="P:trans-translation-dependent protein tagging"/>
    <property type="evidence" value="ECO:0007669"/>
    <property type="project" value="TreeGrafter"/>
</dbReference>